<keyword evidence="2" id="KW-0812">Transmembrane</keyword>
<evidence type="ECO:0000256" key="1">
    <source>
        <dbReference type="SAM" id="MobiDB-lite"/>
    </source>
</evidence>
<feature type="transmembrane region" description="Helical" evidence="2">
    <location>
        <begin position="73"/>
        <end position="90"/>
    </location>
</feature>
<evidence type="ECO:0000256" key="2">
    <source>
        <dbReference type="SAM" id="Phobius"/>
    </source>
</evidence>
<dbReference type="EMBL" id="SJKA01000021">
    <property type="protein sequence ID" value="TCC20574.1"/>
    <property type="molecule type" value="Genomic_DNA"/>
</dbReference>
<accession>A0A4R0I2E1</accession>
<dbReference type="OrthoDB" id="5198739at2"/>
<evidence type="ECO:0000313" key="3">
    <source>
        <dbReference type="EMBL" id="TCC20574.1"/>
    </source>
</evidence>
<sequence length="113" mass="11321">MAVFTVVGALWIAAEAFADPGGWPAAGLTATWLVPLIGLSIVAWQRIAWTTVMLGALTAAAIGLSGIPGLGSLSVVSGPALATGALYLAADAVQARGRRRTTSRSPAPSPPCP</sequence>
<protein>
    <submittedName>
        <fullName evidence="3">Uncharacterized protein</fullName>
    </submittedName>
</protein>
<keyword evidence="2" id="KW-1133">Transmembrane helix</keyword>
<keyword evidence="4" id="KW-1185">Reference proteome</keyword>
<dbReference type="AlphaFoldDB" id="A0A4R0I2E1"/>
<feature type="transmembrane region" description="Helical" evidence="2">
    <location>
        <begin position="28"/>
        <end position="44"/>
    </location>
</feature>
<reference evidence="3 4" key="1">
    <citation type="submission" date="2019-02" db="EMBL/GenBank/DDBJ databases">
        <title>Kribbella capetownensis sp. nov. and Kribbella speibonae sp. nov., isolated from soil.</title>
        <authorList>
            <person name="Curtis S.M."/>
            <person name="Norton I."/>
            <person name="Everest G.J."/>
            <person name="Meyers P.R."/>
        </authorList>
    </citation>
    <scope>NUCLEOTIDE SEQUENCE [LARGE SCALE GENOMIC DNA]</scope>
    <source>
        <strain evidence="3 4">DSM 27082</strain>
    </source>
</reference>
<gene>
    <name evidence="3" type="ORF">E0H50_36710</name>
</gene>
<dbReference type="RefSeq" id="WP_131295638.1">
    <property type="nucleotide sequence ID" value="NZ_SJKA01000021.1"/>
</dbReference>
<dbReference type="Proteomes" id="UP000292695">
    <property type="component" value="Unassembled WGS sequence"/>
</dbReference>
<keyword evidence="2" id="KW-0472">Membrane</keyword>
<evidence type="ECO:0000313" key="4">
    <source>
        <dbReference type="Proteomes" id="UP000292695"/>
    </source>
</evidence>
<feature type="transmembrane region" description="Helical" evidence="2">
    <location>
        <begin position="51"/>
        <end position="67"/>
    </location>
</feature>
<organism evidence="3 4">
    <name type="scientific">Kribbella sindirgiensis</name>
    <dbReference type="NCBI Taxonomy" id="1124744"/>
    <lineage>
        <taxon>Bacteria</taxon>
        <taxon>Bacillati</taxon>
        <taxon>Actinomycetota</taxon>
        <taxon>Actinomycetes</taxon>
        <taxon>Propionibacteriales</taxon>
        <taxon>Kribbellaceae</taxon>
        <taxon>Kribbella</taxon>
    </lineage>
</organism>
<name>A0A4R0I2E1_9ACTN</name>
<feature type="region of interest" description="Disordered" evidence="1">
    <location>
        <begin position="94"/>
        <end position="113"/>
    </location>
</feature>
<proteinExistence type="predicted"/>
<comment type="caution">
    <text evidence="3">The sequence shown here is derived from an EMBL/GenBank/DDBJ whole genome shotgun (WGS) entry which is preliminary data.</text>
</comment>